<gene>
    <name evidence="1" type="primary">gatC</name>
    <name evidence="2" type="ORF">DFQ59_10366</name>
</gene>
<dbReference type="GO" id="GO:0016740">
    <property type="term" value="F:transferase activity"/>
    <property type="evidence" value="ECO:0007669"/>
    <property type="project" value="UniProtKB-KW"/>
</dbReference>
<dbReference type="Gene3D" id="1.10.20.60">
    <property type="entry name" value="Glu-tRNAGln amidotransferase C subunit, N-terminal domain"/>
    <property type="match status" value="1"/>
</dbReference>
<dbReference type="EC" id="6.3.5.-" evidence="1"/>
<reference evidence="2 3" key="1">
    <citation type="submission" date="2018-07" db="EMBL/GenBank/DDBJ databases">
        <title>Genomic Encyclopedia of Type Strains, Phase IV (KMG-IV): sequencing the most valuable type-strain genomes for metagenomic binning, comparative biology and taxonomic classification.</title>
        <authorList>
            <person name="Goeker M."/>
        </authorList>
    </citation>
    <scope>NUCLEOTIDE SEQUENCE [LARGE SCALE GENOMIC DNA]</scope>
    <source>
        <strain evidence="2 3">DSM 26407</strain>
    </source>
</reference>
<comment type="catalytic activity">
    <reaction evidence="1">
        <text>L-aspartyl-tRNA(Asn) + L-glutamine + ATP + H2O = L-asparaginyl-tRNA(Asn) + L-glutamate + ADP + phosphate + 2 H(+)</text>
        <dbReference type="Rhea" id="RHEA:14513"/>
        <dbReference type="Rhea" id="RHEA-COMP:9674"/>
        <dbReference type="Rhea" id="RHEA-COMP:9677"/>
        <dbReference type="ChEBI" id="CHEBI:15377"/>
        <dbReference type="ChEBI" id="CHEBI:15378"/>
        <dbReference type="ChEBI" id="CHEBI:29985"/>
        <dbReference type="ChEBI" id="CHEBI:30616"/>
        <dbReference type="ChEBI" id="CHEBI:43474"/>
        <dbReference type="ChEBI" id="CHEBI:58359"/>
        <dbReference type="ChEBI" id="CHEBI:78515"/>
        <dbReference type="ChEBI" id="CHEBI:78516"/>
        <dbReference type="ChEBI" id="CHEBI:456216"/>
    </reaction>
</comment>
<keyword evidence="2" id="KW-0808">Transferase</keyword>
<dbReference type="AlphaFoldDB" id="A0A369CAP7"/>
<dbReference type="PANTHER" id="PTHR15004:SF0">
    <property type="entry name" value="GLUTAMYL-TRNA(GLN) AMIDOTRANSFERASE SUBUNIT C, MITOCHONDRIAL"/>
    <property type="match status" value="1"/>
</dbReference>
<evidence type="ECO:0000256" key="1">
    <source>
        <dbReference type="HAMAP-Rule" id="MF_00122"/>
    </source>
</evidence>
<dbReference type="PANTHER" id="PTHR15004">
    <property type="entry name" value="GLUTAMYL-TRNA(GLN) AMIDOTRANSFERASE SUBUNIT C, MITOCHONDRIAL"/>
    <property type="match status" value="1"/>
</dbReference>
<keyword evidence="1" id="KW-0547">Nucleotide-binding</keyword>
<dbReference type="GO" id="GO:0070681">
    <property type="term" value="P:glutaminyl-tRNAGln biosynthesis via transamidation"/>
    <property type="evidence" value="ECO:0007669"/>
    <property type="project" value="TreeGrafter"/>
</dbReference>
<comment type="subunit">
    <text evidence="1">Heterotrimer of A, B and C subunits.</text>
</comment>
<dbReference type="NCBIfam" id="TIGR00135">
    <property type="entry name" value="gatC"/>
    <property type="match status" value="1"/>
</dbReference>
<evidence type="ECO:0000313" key="2">
    <source>
        <dbReference type="EMBL" id="RCX31102.1"/>
    </source>
</evidence>
<dbReference type="GO" id="GO:0005524">
    <property type="term" value="F:ATP binding"/>
    <property type="evidence" value="ECO:0007669"/>
    <property type="project" value="UniProtKB-KW"/>
</dbReference>
<keyword evidence="1" id="KW-0067">ATP-binding</keyword>
<evidence type="ECO:0000313" key="3">
    <source>
        <dbReference type="Proteomes" id="UP000252707"/>
    </source>
</evidence>
<proteinExistence type="inferred from homology"/>
<dbReference type="GO" id="GO:0050567">
    <property type="term" value="F:glutaminyl-tRNA synthase (glutamine-hydrolyzing) activity"/>
    <property type="evidence" value="ECO:0007669"/>
    <property type="project" value="UniProtKB-UniRule"/>
</dbReference>
<dbReference type="GO" id="GO:0006450">
    <property type="term" value="P:regulation of translational fidelity"/>
    <property type="evidence" value="ECO:0007669"/>
    <property type="project" value="InterPro"/>
</dbReference>
<dbReference type="HAMAP" id="MF_00122">
    <property type="entry name" value="GatC"/>
    <property type="match status" value="1"/>
</dbReference>
<comment type="catalytic activity">
    <reaction evidence="1">
        <text>L-glutamyl-tRNA(Gln) + L-glutamine + ATP + H2O = L-glutaminyl-tRNA(Gln) + L-glutamate + ADP + phosphate + H(+)</text>
        <dbReference type="Rhea" id="RHEA:17521"/>
        <dbReference type="Rhea" id="RHEA-COMP:9681"/>
        <dbReference type="Rhea" id="RHEA-COMP:9684"/>
        <dbReference type="ChEBI" id="CHEBI:15377"/>
        <dbReference type="ChEBI" id="CHEBI:15378"/>
        <dbReference type="ChEBI" id="CHEBI:29985"/>
        <dbReference type="ChEBI" id="CHEBI:30616"/>
        <dbReference type="ChEBI" id="CHEBI:43474"/>
        <dbReference type="ChEBI" id="CHEBI:58359"/>
        <dbReference type="ChEBI" id="CHEBI:78520"/>
        <dbReference type="ChEBI" id="CHEBI:78521"/>
        <dbReference type="ChEBI" id="CHEBI:456216"/>
    </reaction>
</comment>
<keyword evidence="1" id="KW-0436">Ligase</keyword>
<keyword evidence="3" id="KW-1185">Reference proteome</keyword>
<comment type="similarity">
    <text evidence="1">Belongs to the GatC family.</text>
</comment>
<dbReference type="Proteomes" id="UP000252707">
    <property type="component" value="Unassembled WGS sequence"/>
</dbReference>
<name>A0A369CAP7_9GAMM</name>
<dbReference type="Pfam" id="PF02686">
    <property type="entry name" value="GatC"/>
    <property type="match status" value="1"/>
</dbReference>
<sequence>MSLERSEVESIAHLARLALDEADIPRYATELSSILGLVEQMNSVDTHGVAPMAHPQDVHQRLRPDAVTETDRREQFQRIAPQVENGLYLVPKVIE</sequence>
<dbReference type="InterPro" id="IPR036113">
    <property type="entry name" value="Asp/Glu-ADT_sf_sub_c"/>
</dbReference>
<dbReference type="EMBL" id="QPJY01000003">
    <property type="protein sequence ID" value="RCX31102.1"/>
    <property type="molecule type" value="Genomic_DNA"/>
</dbReference>
<dbReference type="GO" id="GO:0006412">
    <property type="term" value="P:translation"/>
    <property type="evidence" value="ECO:0007669"/>
    <property type="project" value="UniProtKB-UniRule"/>
</dbReference>
<dbReference type="SUPFAM" id="SSF141000">
    <property type="entry name" value="Glu-tRNAGln amidotransferase C subunit"/>
    <property type="match status" value="1"/>
</dbReference>
<comment type="function">
    <text evidence="1">Allows the formation of correctly charged Asn-tRNA(Asn) or Gln-tRNA(Gln) through the transamidation of misacylated Asp-tRNA(Asn) or Glu-tRNA(Gln) in organisms which lack either or both of asparaginyl-tRNA or glutaminyl-tRNA synthetases. The reaction takes place in the presence of glutamine and ATP through an activated phospho-Asp-tRNA(Asn) or phospho-Glu-tRNA(Gln).</text>
</comment>
<keyword evidence="1" id="KW-0648">Protein biosynthesis</keyword>
<organism evidence="2 3">
    <name type="scientific">Thioalbus denitrificans</name>
    <dbReference type="NCBI Taxonomy" id="547122"/>
    <lineage>
        <taxon>Bacteria</taxon>
        <taxon>Pseudomonadati</taxon>
        <taxon>Pseudomonadota</taxon>
        <taxon>Gammaproteobacteria</taxon>
        <taxon>Chromatiales</taxon>
        <taxon>Ectothiorhodospiraceae</taxon>
        <taxon>Thioalbus</taxon>
    </lineage>
</organism>
<dbReference type="GO" id="GO:0050566">
    <property type="term" value="F:asparaginyl-tRNA synthase (glutamine-hydrolyzing) activity"/>
    <property type="evidence" value="ECO:0007669"/>
    <property type="project" value="RHEA"/>
</dbReference>
<accession>A0A369CAP7</accession>
<dbReference type="RefSeq" id="WP_114279295.1">
    <property type="nucleotide sequence ID" value="NZ_QPJY01000003.1"/>
</dbReference>
<dbReference type="InterPro" id="IPR003837">
    <property type="entry name" value="GatC"/>
</dbReference>
<comment type="caution">
    <text evidence="2">The sequence shown here is derived from an EMBL/GenBank/DDBJ whole genome shotgun (WGS) entry which is preliminary data.</text>
</comment>
<dbReference type="OrthoDB" id="9794326at2"/>
<protein>
    <recommendedName>
        <fullName evidence="1">Aspartyl/glutamyl-tRNA(Asn/Gln) amidotransferase subunit C</fullName>
        <shortName evidence="1">Asp/Glu-ADT subunit C</shortName>
        <ecNumber evidence="1">6.3.5.-</ecNumber>
    </recommendedName>
</protein>